<feature type="region of interest" description="Disordered" evidence="1">
    <location>
        <begin position="501"/>
        <end position="520"/>
    </location>
</feature>
<dbReference type="EMBL" id="BCWF01000017">
    <property type="protein sequence ID" value="GAT23080.1"/>
    <property type="molecule type" value="Genomic_DNA"/>
</dbReference>
<evidence type="ECO:0000313" key="2">
    <source>
        <dbReference type="EMBL" id="GAT23080.1"/>
    </source>
</evidence>
<accession>A0A146FAD3</accession>
<feature type="compositionally biased region" description="Polar residues" evidence="1">
    <location>
        <begin position="552"/>
        <end position="567"/>
    </location>
</feature>
<feature type="compositionally biased region" description="Polar residues" evidence="1">
    <location>
        <begin position="1"/>
        <end position="10"/>
    </location>
</feature>
<reference evidence="2 3" key="1">
    <citation type="journal article" date="2016" name="DNA Res.">
        <title>Genome sequence of Aspergillus luchuensis NBRC 4314.</title>
        <authorList>
            <person name="Yamada O."/>
            <person name="Machida M."/>
            <person name="Hosoyama A."/>
            <person name="Goto M."/>
            <person name="Takahashi T."/>
            <person name="Futagami T."/>
            <person name="Yamagata Y."/>
            <person name="Takeuchi M."/>
            <person name="Kobayashi T."/>
            <person name="Koike H."/>
            <person name="Abe K."/>
            <person name="Asai K."/>
            <person name="Arita M."/>
            <person name="Fujita N."/>
            <person name="Fukuda K."/>
            <person name="Higa K."/>
            <person name="Horikawa H."/>
            <person name="Ishikawa T."/>
            <person name="Jinno K."/>
            <person name="Kato Y."/>
            <person name="Kirimura K."/>
            <person name="Mizutani O."/>
            <person name="Nakasone K."/>
            <person name="Sano M."/>
            <person name="Shiraishi Y."/>
            <person name="Tsukahara M."/>
            <person name="Gomi K."/>
        </authorList>
    </citation>
    <scope>NUCLEOTIDE SEQUENCE [LARGE SCALE GENOMIC DNA]</scope>
    <source>
        <strain evidence="2 3">RIB 2604</strain>
    </source>
</reference>
<protein>
    <submittedName>
        <fullName evidence="2">Similar to An01g13980</fullName>
    </submittedName>
</protein>
<evidence type="ECO:0000256" key="1">
    <source>
        <dbReference type="SAM" id="MobiDB-lite"/>
    </source>
</evidence>
<dbReference type="VEuPathDB" id="FungiDB:ASPFODRAFT_79278"/>
<dbReference type="AlphaFoldDB" id="A0A146FAD3"/>
<feature type="region of interest" description="Disordered" evidence="1">
    <location>
        <begin position="532"/>
        <end position="567"/>
    </location>
</feature>
<feature type="region of interest" description="Disordered" evidence="1">
    <location>
        <begin position="219"/>
        <end position="322"/>
    </location>
</feature>
<feature type="region of interest" description="Disordered" evidence="1">
    <location>
        <begin position="415"/>
        <end position="463"/>
    </location>
</feature>
<sequence length="648" mass="70538">MSSNTKNVSFRSPLEEVISPAENTRATGRENGRRGIRGATRGGYPYTRDINPAQTIAYPSPYNPNDSTFWRDAGVNKYTALRSHPVHPLHIPSGYTQNVSAGVDSYSPQGTRARYEPRSAIPTAVDRGQALAEELAGGAQVAEVSCMPHYQPLIERARNAPGWDDDQRENRTPLTQRVTRLPHGPTLKVASAADEIIMGTGKSNPNYAVTQLSDPAKLRYVDRPVSTEQTSSEDDEYSSDSSPTTLLPITKDVDRPPIPPRNATRSGVGGQARHNKPKPAPENQTELFSEDACVGDEPPLTPRQQYIERPSSSSAGTRNQTTTLVRAGDLTITLSEPVSPFRASISRNTSMPEVTECATAHDRFPPRSVSLQPLRGLPAEIDSHGPHTTFDEIIPPVSNATARKVFSLRSILQKTRGAEKSRVGRATKSNSRSSSSGAGKTAFKGRKSGKNARNPTTSLGAISTPIVVPTPSLLQQLGRNHIDLSPSQDTPAYLQQAVSTPFKPATPESPNRHAPPTSFATHSMNAMAGHHETLTMPPLPLSRPTEPHRPESNATSDAGVQTEPSANGSAWTCAHFDALSDSVCRKVREANTSAQRDQYLEMALEVQKLLVDYQRLGEVVEDTSKFLNQKMIERKSIETKLRAMMEES</sequence>
<proteinExistence type="predicted"/>
<comment type="caution">
    <text evidence="2">The sequence shown here is derived from an EMBL/GenBank/DDBJ whole genome shotgun (WGS) entry which is preliminary data.</text>
</comment>
<dbReference type="Proteomes" id="UP000075230">
    <property type="component" value="Unassembled WGS sequence"/>
</dbReference>
<feature type="compositionally biased region" description="Low complexity" evidence="1">
    <location>
        <begin position="424"/>
        <end position="442"/>
    </location>
</feature>
<reference evidence="3" key="2">
    <citation type="submission" date="2016-02" db="EMBL/GenBank/DDBJ databases">
        <title>Genome sequencing of Aspergillus luchuensis NBRC 4314.</title>
        <authorList>
            <person name="Yamada O."/>
        </authorList>
    </citation>
    <scope>NUCLEOTIDE SEQUENCE [LARGE SCALE GENOMIC DNA]</scope>
    <source>
        <strain evidence="3">RIB 2604</strain>
    </source>
</reference>
<feature type="region of interest" description="Disordered" evidence="1">
    <location>
        <begin position="1"/>
        <end position="47"/>
    </location>
</feature>
<evidence type="ECO:0000313" key="3">
    <source>
        <dbReference type="Proteomes" id="UP000075230"/>
    </source>
</evidence>
<gene>
    <name evidence="2" type="ORF">RIB2604_01702160</name>
</gene>
<feature type="compositionally biased region" description="Polar residues" evidence="1">
    <location>
        <begin position="451"/>
        <end position="461"/>
    </location>
</feature>
<feature type="compositionally biased region" description="Polar residues" evidence="1">
    <location>
        <begin position="310"/>
        <end position="322"/>
    </location>
</feature>
<name>A0A146FAD3_ASPKA</name>
<organism evidence="2 3">
    <name type="scientific">Aspergillus kawachii</name>
    <name type="common">White koji mold</name>
    <name type="synonym">Aspergillus awamori var. kawachi</name>
    <dbReference type="NCBI Taxonomy" id="1069201"/>
    <lineage>
        <taxon>Eukaryota</taxon>
        <taxon>Fungi</taxon>
        <taxon>Dikarya</taxon>
        <taxon>Ascomycota</taxon>
        <taxon>Pezizomycotina</taxon>
        <taxon>Eurotiomycetes</taxon>
        <taxon>Eurotiomycetidae</taxon>
        <taxon>Eurotiales</taxon>
        <taxon>Aspergillaceae</taxon>
        <taxon>Aspergillus</taxon>
        <taxon>Aspergillus subgen. Circumdati</taxon>
    </lineage>
</organism>